<dbReference type="RefSeq" id="XP_001298675.1">
    <property type="nucleotide sequence ID" value="XM_001298674.1"/>
</dbReference>
<reference evidence="1" key="2">
    <citation type="journal article" date="2007" name="Science">
        <title>Draft genome sequence of the sexually transmitted pathogen Trichomonas vaginalis.</title>
        <authorList>
            <person name="Carlton J.M."/>
            <person name="Hirt R.P."/>
            <person name="Silva J.C."/>
            <person name="Delcher A.L."/>
            <person name="Schatz M."/>
            <person name="Zhao Q."/>
            <person name="Wortman J.R."/>
            <person name="Bidwell S.L."/>
            <person name="Alsmark U.C.M."/>
            <person name="Besteiro S."/>
            <person name="Sicheritz-Ponten T."/>
            <person name="Noel C.J."/>
            <person name="Dacks J.B."/>
            <person name="Foster P.G."/>
            <person name="Simillion C."/>
            <person name="Van de Peer Y."/>
            <person name="Miranda-Saavedra D."/>
            <person name="Barton G.J."/>
            <person name="Westrop G.D."/>
            <person name="Mueller S."/>
            <person name="Dessi D."/>
            <person name="Fiori P.L."/>
            <person name="Ren Q."/>
            <person name="Paulsen I."/>
            <person name="Zhang H."/>
            <person name="Bastida-Corcuera F.D."/>
            <person name="Simoes-Barbosa A."/>
            <person name="Brown M.T."/>
            <person name="Hayes R.D."/>
            <person name="Mukherjee M."/>
            <person name="Okumura C.Y."/>
            <person name="Schneider R."/>
            <person name="Smith A.J."/>
            <person name="Vanacova S."/>
            <person name="Villalvazo M."/>
            <person name="Haas B.J."/>
            <person name="Pertea M."/>
            <person name="Feldblyum T.V."/>
            <person name="Utterback T.R."/>
            <person name="Shu C.L."/>
            <person name="Osoegawa K."/>
            <person name="de Jong P.J."/>
            <person name="Hrdy I."/>
            <person name="Horvathova L."/>
            <person name="Zubacova Z."/>
            <person name="Dolezal P."/>
            <person name="Malik S.B."/>
            <person name="Logsdon J.M. Jr."/>
            <person name="Henze K."/>
            <person name="Gupta A."/>
            <person name="Wang C.C."/>
            <person name="Dunne R.L."/>
            <person name="Upcroft J.A."/>
            <person name="Upcroft P."/>
            <person name="White O."/>
            <person name="Salzberg S.L."/>
            <person name="Tang P."/>
            <person name="Chiu C.-H."/>
            <person name="Lee Y.-S."/>
            <person name="Embley T.M."/>
            <person name="Coombs G.H."/>
            <person name="Mottram J.C."/>
            <person name="Tachezy J."/>
            <person name="Fraser-Liggett C.M."/>
            <person name="Johnson P.J."/>
        </authorList>
    </citation>
    <scope>NUCLEOTIDE SEQUENCE [LARGE SCALE GENOMIC DNA]</scope>
    <source>
        <strain evidence="1">G3</strain>
    </source>
</reference>
<dbReference type="InParanoid" id="A2GAR8"/>
<dbReference type="SMR" id="A2GAR8"/>
<sequence length="314" mass="36789">MQQIQDKDPIEYIIWQENLFETIQSAPSDPQNEADRNLLLCYQAWDNFRSTPYINKKPNIDSFSISHICNLIIPFYIARWNTIIRDDTHAFHLKPALVYITAFVDQMKRLNVYNYDTEKLVFTREQIISQLSNSGENSKIVLKQLLIKSVEDAEELRIQVQREIEECLKDPVRAAKLQDISIANDSQLVYRSLVIHQATEEMGDMEDLLNDREQSDVNPDEMLAESRYNYFENAQDLFDDENSDNIEISNPLTFIPHVIADFKALQRFVATHYQDLTPEERVRFAKAFFEASTKNLPSFIIKKFSQTIQSLYRD</sequence>
<proteinExistence type="predicted"/>
<name>A2GAR8_TRIV3</name>
<gene>
    <name evidence="1" type="ORF">TVAG_467410</name>
</gene>
<dbReference type="Proteomes" id="UP000001542">
    <property type="component" value="Unassembled WGS sequence"/>
</dbReference>
<dbReference type="KEGG" id="tva:4743393"/>
<dbReference type="AlphaFoldDB" id="A2GAR8"/>
<protein>
    <submittedName>
        <fullName evidence="1">Uncharacterized protein</fullName>
    </submittedName>
</protein>
<keyword evidence="2" id="KW-1185">Reference proteome</keyword>
<reference evidence="1" key="1">
    <citation type="submission" date="2006-10" db="EMBL/GenBank/DDBJ databases">
        <authorList>
            <person name="Amadeo P."/>
            <person name="Zhao Q."/>
            <person name="Wortman J."/>
            <person name="Fraser-Liggett C."/>
            <person name="Carlton J."/>
        </authorList>
    </citation>
    <scope>NUCLEOTIDE SEQUENCE</scope>
    <source>
        <strain evidence="1">G3</strain>
    </source>
</reference>
<evidence type="ECO:0000313" key="1">
    <source>
        <dbReference type="EMBL" id="EAX85745.1"/>
    </source>
</evidence>
<accession>A2GAR8</accession>
<dbReference type="VEuPathDB" id="TrichDB:TVAG_467410"/>
<evidence type="ECO:0000313" key="2">
    <source>
        <dbReference type="Proteomes" id="UP000001542"/>
    </source>
</evidence>
<dbReference type="VEuPathDB" id="TrichDB:TVAGG3_0939640"/>
<dbReference type="EMBL" id="DS114843">
    <property type="protein sequence ID" value="EAX85745.1"/>
    <property type="molecule type" value="Genomic_DNA"/>
</dbReference>
<organism evidence="1 2">
    <name type="scientific">Trichomonas vaginalis (strain ATCC PRA-98 / G3)</name>
    <dbReference type="NCBI Taxonomy" id="412133"/>
    <lineage>
        <taxon>Eukaryota</taxon>
        <taxon>Metamonada</taxon>
        <taxon>Parabasalia</taxon>
        <taxon>Trichomonadida</taxon>
        <taxon>Trichomonadidae</taxon>
        <taxon>Trichomonas</taxon>
    </lineage>
</organism>